<proteinExistence type="predicted"/>
<gene>
    <name evidence="7" type="ORF">QN277_020952</name>
</gene>
<dbReference type="InterPro" id="IPR006603">
    <property type="entry name" value="PQ-loop_rpt"/>
</dbReference>
<feature type="region of interest" description="Disordered" evidence="5">
    <location>
        <begin position="127"/>
        <end position="149"/>
    </location>
</feature>
<evidence type="ECO:0000256" key="2">
    <source>
        <dbReference type="ARBA" id="ARBA00022692"/>
    </source>
</evidence>
<keyword evidence="8" id="KW-1185">Reference proteome</keyword>
<dbReference type="InterPro" id="IPR051415">
    <property type="entry name" value="LAAT-1"/>
</dbReference>
<feature type="transmembrane region" description="Helical" evidence="6">
    <location>
        <begin position="64"/>
        <end position="82"/>
    </location>
</feature>
<protein>
    <recommendedName>
        <fullName evidence="9">PQ-loop repeat family protein / transmembrane family protein</fullName>
    </recommendedName>
</protein>
<organism evidence="7 8">
    <name type="scientific">Acacia crassicarpa</name>
    <name type="common">northern wattle</name>
    <dbReference type="NCBI Taxonomy" id="499986"/>
    <lineage>
        <taxon>Eukaryota</taxon>
        <taxon>Viridiplantae</taxon>
        <taxon>Streptophyta</taxon>
        <taxon>Embryophyta</taxon>
        <taxon>Tracheophyta</taxon>
        <taxon>Spermatophyta</taxon>
        <taxon>Magnoliopsida</taxon>
        <taxon>eudicotyledons</taxon>
        <taxon>Gunneridae</taxon>
        <taxon>Pentapetalae</taxon>
        <taxon>rosids</taxon>
        <taxon>fabids</taxon>
        <taxon>Fabales</taxon>
        <taxon>Fabaceae</taxon>
        <taxon>Caesalpinioideae</taxon>
        <taxon>mimosoid clade</taxon>
        <taxon>Acacieae</taxon>
        <taxon>Acacia</taxon>
    </lineage>
</organism>
<evidence type="ECO:0008006" key="9">
    <source>
        <dbReference type="Google" id="ProtNLM"/>
    </source>
</evidence>
<dbReference type="EMBL" id="JAWXYG010000005">
    <property type="protein sequence ID" value="KAK4272386.1"/>
    <property type="molecule type" value="Genomic_DNA"/>
</dbReference>
<evidence type="ECO:0000313" key="7">
    <source>
        <dbReference type="EMBL" id="KAK4272386.1"/>
    </source>
</evidence>
<evidence type="ECO:0000256" key="6">
    <source>
        <dbReference type="SAM" id="Phobius"/>
    </source>
</evidence>
<feature type="transmembrane region" description="Helical" evidence="6">
    <location>
        <begin position="333"/>
        <end position="353"/>
    </location>
</feature>
<accession>A0AAE1JP28</accession>
<evidence type="ECO:0000256" key="3">
    <source>
        <dbReference type="ARBA" id="ARBA00022989"/>
    </source>
</evidence>
<feature type="transmembrane region" description="Helical" evidence="6">
    <location>
        <begin position="94"/>
        <end position="117"/>
    </location>
</feature>
<dbReference type="Pfam" id="PF04193">
    <property type="entry name" value="PQ-loop"/>
    <property type="match status" value="2"/>
</dbReference>
<comment type="subcellular location">
    <subcellularLocation>
        <location evidence="1">Membrane</location>
        <topology evidence="1">Multi-pass membrane protein</topology>
    </subcellularLocation>
</comment>
<dbReference type="FunFam" id="1.20.1280.290:FF:000009">
    <property type="entry name" value="PQ loop repeat family protein"/>
    <property type="match status" value="1"/>
</dbReference>
<keyword evidence="3 6" id="KW-1133">Transmembrane helix</keyword>
<dbReference type="FunFam" id="1.20.1280.290:FF:000012">
    <property type="entry name" value="Vacuolar membrane PQ loop repeat protein"/>
    <property type="match status" value="1"/>
</dbReference>
<sequence length="404" mass="44684">MEVFGSFMPSCTGEQNCSQWAIKNLFSVKETTSFTLGMISVVTWIVAEIPQIITNFKNKSTEGLSTFFLTTWLIGDLFNVAGCSLEPATLPTQYYTAVLYTFITLALTSQTIFYRYIHPRLRCNRQSKAETPKAARSNEGTKSGDIAYQCSGNEASNADSGYSSPIPLPTHPRMFTGGELYYQSARSLSTTHTPTAGSVLAQRMSPTYAETMDSKTEPFLAPIVSPESAPDRKIKNTLCLVSTFTLLGGLNLLQSPDRRSNYMVKSPRHEFAMLVGRKLLQVNGVQLLEHVSEGSSGIGVLLGWAMAALYMSGRLPQIHLNMKRGNVEGLNPLMFLFALVGNGTYVASILVSGSEWSKIRPNLPWLVDAAGCVLLDFLILMQFIYFHYRASKFRKSKSEHQILA</sequence>
<keyword evidence="2 6" id="KW-0812">Transmembrane</keyword>
<dbReference type="PANTHER" id="PTHR16201:SF44">
    <property type="entry name" value="SEVEN TRANSMEMBRANE PROTEIN 1"/>
    <property type="match status" value="1"/>
</dbReference>
<feature type="transmembrane region" description="Helical" evidence="6">
    <location>
        <begin position="365"/>
        <end position="388"/>
    </location>
</feature>
<dbReference type="GO" id="GO:0098852">
    <property type="term" value="C:lytic vacuole membrane"/>
    <property type="evidence" value="ECO:0007669"/>
    <property type="project" value="UniProtKB-ARBA"/>
</dbReference>
<feature type="transmembrane region" description="Helical" evidence="6">
    <location>
        <begin position="34"/>
        <end position="52"/>
    </location>
</feature>
<evidence type="ECO:0000256" key="4">
    <source>
        <dbReference type="ARBA" id="ARBA00023136"/>
    </source>
</evidence>
<dbReference type="AlphaFoldDB" id="A0AAE1JP28"/>
<dbReference type="Proteomes" id="UP001293593">
    <property type="component" value="Unassembled WGS sequence"/>
</dbReference>
<evidence type="ECO:0000256" key="5">
    <source>
        <dbReference type="SAM" id="MobiDB-lite"/>
    </source>
</evidence>
<keyword evidence="4 6" id="KW-0472">Membrane</keyword>
<evidence type="ECO:0000313" key="8">
    <source>
        <dbReference type="Proteomes" id="UP001293593"/>
    </source>
</evidence>
<dbReference type="PANTHER" id="PTHR16201">
    <property type="entry name" value="SEVEN TRANSMEMBRANE PROTEIN 1-RELATED"/>
    <property type="match status" value="1"/>
</dbReference>
<name>A0AAE1JP28_9FABA</name>
<dbReference type="Gene3D" id="1.20.1280.290">
    <property type="match status" value="2"/>
</dbReference>
<evidence type="ECO:0000256" key="1">
    <source>
        <dbReference type="ARBA" id="ARBA00004141"/>
    </source>
</evidence>
<dbReference type="SMART" id="SM00679">
    <property type="entry name" value="CTNS"/>
    <property type="match status" value="2"/>
</dbReference>
<reference evidence="7" key="1">
    <citation type="submission" date="2023-10" db="EMBL/GenBank/DDBJ databases">
        <title>Chromosome-level genome of the transformable northern wattle, Acacia crassicarpa.</title>
        <authorList>
            <person name="Massaro I."/>
            <person name="Sinha N.R."/>
            <person name="Poethig S."/>
            <person name="Leichty A.R."/>
        </authorList>
    </citation>
    <scope>NUCLEOTIDE SEQUENCE</scope>
    <source>
        <strain evidence="7">Acra3RX</strain>
        <tissue evidence="7">Leaf</tissue>
    </source>
</reference>
<dbReference type="GO" id="GO:0015174">
    <property type="term" value="F:basic amino acid transmembrane transporter activity"/>
    <property type="evidence" value="ECO:0007669"/>
    <property type="project" value="UniProtKB-ARBA"/>
</dbReference>
<comment type="caution">
    <text evidence="7">The sequence shown here is derived from an EMBL/GenBank/DDBJ whole genome shotgun (WGS) entry which is preliminary data.</text>
</comment>